<dbReference type="GO" id="GO:0005829">
    <property type="term" value="C:cytosol"/>
    <property type="evidence" value="ECO:0007669"/>
    <property type="project" value="TreeGrafter"/>
</dbReference>
<reference evidence="2 3" key="1">
    <citation type="submission" date="2019-05" db="EMBL/GenBank/DDBJ databases">
        <title>Kocuria coralli sp. nov., a novel actinobacterium isolated from coral reef seawater.</title>
        <authorList>
            <person name="Li J."/>
        </authorList>
    </citation>
    <scope>NUCLEOTIDE SEQUENCE [LARGE SCALE GENOMIC DNA]</scope>
    <source>
        <strain evidence="2 3">SCSIO 13007</strain>
    </source>
</reference>
<protein>
    <submittedName>
        <fullName evidence="2">Aldo/keto reductase</fullName>
    </submittedName>
</protein>
<proteinExistence type="predicted"/>
<keyword evidence="3" id="KW-1185">Reference proteome</keyword>
<dbReference type="CDD" id="cd19081">
    <property type="entry name" value="AKR_AKR9C1"/>
    <property type="match status" value="1"/>
</dbReference>
<comment type="caution">
    <text evidence="2">The sequence shown here is derived from an EMBL/GenBank/DDBJ whole genome shotgun (WGS) entry which is preliminary data.</text>
</comment>
<dbReference type="InterPro" id="IPR036812">
    <property type="entry name" value="NAD(P)_OxRdtase_dom_sf"/>
</dbReference>
<evidence type="ECO:0000313" key="2">
    <source>
        <dbReference type="EMBL" id="KAA9393527.1"/>
    </source>
</evidence>
<dbReference type="Gene3D" id="3.20.20.100">
    <property type="entry name" value="NADP-dependent oxidoreductase domain"/>
    <property type="match status" value="1"/>
</dbReference>
<sequence length="312" mass="33939">MQIPGTDLEIFPVNLGGNTFGWTTDERESFAVLDSFVEQGGNFIDTADVYSAWAEGNSGGESETVLGSWLATRGVRDQVVIATKAGQLEGRSGQSRETVHAALDGSLKRLRTDYVDLFYAHFDDESVRIADQARTYDELVRAGKARHIGVSNYSPERMREWFEVAAAEGLAQPVAIQPQYSLVHRKDFETAYAPIAREFGAGVFSYFSLASGFLTGKYQTQEDLAGADRESMAEGYFSEDGLKTVRTVMDIAGAHDVPASSIALAWLLAKGVTAPIASARNEEQLTALMAAPSVQLSEEEVRRLDDASSPFA</sequence>
<organism evidence="2 3">
    <name type="scientific">Kocuria coralli</name>
    <dbReference type="NCBI Taxonomy" id="1461025"/>
    <lineage>
        <taxon>Bacteria</taxon>
        <taxon>Bacillati</taxon>
        <taxon>Actinomycetota</taxon>
        <taxon>Actinomycetes</taxon>
        <taxon>Micrococcales</taxon>
        <taxon>Micrococcaceae</taxon>
        <taxon>Kocuria</taxon>
    </lineage>
</organism>
<evidence type="ECO:0000313" key="3">
    <source>
        <dbReference type="Proteomes" id="UP000325957"/>
    </source>
</evidence>
<evidence type="ECO:0000259" key="1">
    <source>
        <dbReference type="Pfam" id="PF00248"/>
    </source>
</evidence>
<dbReference type="Pfam" id="PF00248">
    <property type="entry name" value="Aldo_ket_red"/>
    <property type="match status" value="1"/>
</dbReference>
<dbReference type="OrthoDB" id="9768793at2"/>
<dbReference type="InterPro" id="IPR018170">
    <property type="entry name" value="Aldo/ket_reductase_CS"/>
</dbReference>
<dbReference type="Proteomes" id="UP000325957">
    <property type="component" value="Unassembled WGS sequence"/>
</dbReference>
<gene>
    <name evidence="2" type="ORF">FCK90_12045</name>
</gene>
<name>A0A5J5KUY6_9MICC</name>
<dbReference type="PANTHER" id="PTHR43364">
    <property type="entry name" value="NADH-SPECIFIC METHYLGLYOXAL REDUCTASE-RELATED"/>
    <property type="match status" value="1"/>
</dbReference>
<dbReference type="SUPFAM" id="SSF51430">
    <property type="entry name" value="NAD(P)-linked oxidoreductase"/>
    <property type="match status" value="1"/>
</dbReference>
<dbReference type="GO" id="GO:0016491">
    <property type="term" value="F:oxidoreductase activity"/>
    <property type="evidence" value="ECO:0007669"/>
    <property type="project" value="InterPro"/>
</dbReference>
<dbReference type="PANTHER" id="PTHR43364:SF6">
    <property type="entry name" value="OXIDOREDUCTASE-RELATED"/>
    <property type="match status" value="1"/>
</dbReference>
<dbReference type="PROSITE" id="PS00062">
    <property type="entry name" value="ALDOKETO_REDUCTASE_2"/>
    <property type="match status" value="1"/>
</dbReference>
<dbReference type="EMBL" id="SZWF01000018">
    <property type="protein sequence ID" value="KAA9393527.1"/>
    <property type="molecule type" value="Genomic_DNA"/>
</dbReference>
<accession>A0A5J5KUY6</accession>
<dbReference type="AlphaFoldDB" id="A0A5J5KUY6"/>
<dbReference type="InterPro" id="IPR023210">
    <property type="entry name" value="NADP_OxRdtase_dom"/>
</dbReference>
<dbReference type="InterPro" id="IPR050523">
    <property type="entry name" value="AKR_Detox_Biosynth"/>
</dbReference>
<feature type="domain" description="NADP-dependent oxidoreductase" evidence="1">
    <location>
        <begin position="14"/>
        <end position="307"/>
    </location>
</feature>